<dbReference type="Proteomes" id="UP000177445">
    <property type="component" value="Chromosome"/>
</dbReference>
<organism evidence="2 3">
    <name type="scientific">Marinobacter salinus</name>
    <dbReference type="NCBI Taxonomy" id="1874317"/>
    <lineage>
        <taxon>Bacteria</taxon>
        <taxon>Pseudomonadati</taxon>
        <taxon>Pseudomonadota</taxon>
        <taxon>Gammaproteobacteria</taxon>
        <taxon>Pseudomonadales</taxon>
        <taxon>Marinobacteraceae</taxon>
        <taxon>Marinobacter</taxon>
    </lineage>
</organism>
<dbReference type="Pfam" id="PF15943">
    <property type="entry name" value="YdaS_toxin"/>
    <property type="match status" value="1"/>
</dbReference>
<evidence type="ECO:0000313" key="2">
    <source>
        <dbReference type="EMBL" id="AOY88624.1"/>
    </source>
</evidence>
<proteinExistence type="predicted"/>
<dbReference type="RefSeq" id="WP_070969702.1">
    <property type="nucleotide sequence ID" value="NZ_CP017715.1"/>
</dbReference>
<dbReference type="InterPro" id="IPR010982">
    <property type="entry name" value="Lambda_DNA-bd_dom_sf"/>
</dbReference>
<sequence length="145" mass="17207">MTILEKEIQRAGGPQALAKQLKITIQRLVNWRSRGRVPADMVLNFCRALDWQVSPHELRPDIYPNPYDGLPFDQLATQLPATVEAIKPAQARVFTPFTGGEYIYSEKERERRETERRDRERRDKERRHSERREAERRDHDRRSIA</sequence>
<dbReference type="AlphaFoldDB" id="A0A1D9GM71"/>
<gene>
    <name evidence="2" type="ORF">BKP64_10840</name>
</gene>
<protein>
    <submittedName>
        <fullName evidence="2">Uncharacterized protein</fullName>
    </submittedName>
</protein>
<evidence type="ECO:0000313" key="3">
    <source>
        <dbReference type="Proteomes" id="UP000177445"/>
    </source>
</evidence>
<dbReference type="SUPFAM" id="SSF47413">
    <property type="entry name" value="lambda repressor-like DNA-binding domains"/>
    <property type="match status" value="1"/>
</dbReference>
<dbReference type="STRING" id="1874317.BKP64_10840"/>
<dbReference type="KEGG" id="msq:BKP64_10840"/>
<name>A0A1D9GM71_9GAMM</name>
<reference evidence="2 3" key="1">
    <citation type="submission" date="2016-10" db="EMBL/GenBank/DDBJ databases">
        <title>Marinobacter salinus sp. nov., a moderately halophilic bacterium isolated from a tidal flat environment.</title>
        <authorList>
            <person name="Park S.-J."/>
        </authorList>
    </citation>
    <scope>NUCLEOTIDE SEQUENCE [LARGE SCALE GENOMIC DNA]</scope>
    <source>
        <strain evidence="2 3">Hb8</strain>
    </source>
</reference>
<accession>A0A1D9GM71</accession>
<dbReference type="Gene3D" id="1.10.260.40">
    <property type="entry name" value="lambda repressor-like DNA-binding domains"/>
    <property type="match status" value="1"/>
</dbReference>
<evidence type="ECO:0000256" key="1">
    <source>
        <dbReference type="SAM" id="MobiDB-lite"/>
    </source>
</evidence>
<feature type="region of interest" description="Disordered" evidence="1">
    <location>
        <begin position="104"/>
        <end position="145"/>
    </location>
</feature>
<keyword evidence="3" id="KW-1185">Reference proteome</keyword>
<dbReference type="GO" id="GO:0003677">
    <property type="term" value="F:DNA binding"/>
    <property type="evidence" value="ECO:0007669"/>
    <property type="project" value="InterPro"/>
</dbReference>
<dbReference type="InterPro" id="IPR031856">
    <property type="entry name" value="YdaS_toxin-like"/>
</dbReference>
<dbReference type="EMBL" id="CP017715">
    <property type="protein sequence ID" value="AOY88624.1"/>
    <property type="molecule type" value="Genomic_DNA"/>
</dbReference>
<dbReference type="OrthoDB" id="6372288at2"/>